<comment type="caution">
    <text evidence="3">The sequence shown here is derived from an EMBL/GenBank/DDBJ whole genome shotgun (WGS) entry which is preliminary data.</text>
</comment>
<keyword evidence="1" id="KW-0175">Coiled coil</keyword>
<evidence type="ECO:0008006" key="5">
    <source>
        <dbReference type="Google" id="ProtNLM"/>
    </source>
</evidence>
<proteinExistence type="predicted"/>
<feature type="compositionally biased region" description="Polar residues" evidence="2">
    <location>
        <begin position="140"/>
        <end position="154"/>
    </location>
</feature>
<dbReference type="EMBL" id="JAXQNO010000005">
    <property type="protein sequence ID" value="KAK4798407.1"/>
    <property type="molecule type" value="Genomic_DNA"/>
</dbReference>
<feature type="compositionally biased region" description="Low complexity" evidence="2">
    <location>
        <begin position="202"/>
        <end position="213"/>
    </location>
</feature>
<feature type="coiled-coil region" evidence="1">
    <location>
        <begin position="270"/>
        <end position="397"/>
    </location>
</feature>
<feature type="region of interest" description="Disordered" evidence="2">
    <location>
        <begin position="1"/>
        <end position="215"/>
    </location>
</feature>
<dbReference type="Proteomes" id="UP001346149">
    <property type="component" value="Unassembled WGS sequence"/>
</dbReference>
<keyword evidence="4" id="KW-1185">Reference proteome</keyword>
<dbReference type="AlphaFoldDB" id="A0AAN7RCZ9"/>
<evidence type="ECO:0000256" key="1">
    <source>
        <dbReference type="SAM" id="Coils"/>
    </source>
</evidence>
<sequence length="613" mass="68808">MDRMRPVYSRQHNNPGSPMTPGSPMMSPMPHHSRSGSTGNIKKAHTKAAAQKLAQVMSHQHGDDDDDDDDLSYDYAPSTGMGSIGLAAGRGTRARSPMSVRSSQEQRPLARPAGVGRPSPLYTTAEQPLPVHSAAPNRLSHPNSVEQSQPTHTQVKGRPSHPTNIEQPPSARSVRSYQTNNAEQLPSVRSFRSSTPINMEQSPSTRSTSTGRPNLVKPISVVPASILITLKPTAPSPLTEIPVEHRRERSLLSVDWDGGNFKDTSSQRSTSALQDELDMLQEENDSLLEKLQLAEERCDEADMRVQQLEKQIAELGEGVTTEACLISRKEAALQKREAALRAASQKHGRIADLAALHMEAEIAREEASSVMEKLHELQAMNQKIMLTQEEKEEVILKRCWLSRYWNLCVHHGIHGEIAESRYNYWSSFAPRPREVILSAGQKAKEENSFTYDDSESIEELPCDQNENSGVLNIECMLLVEKGLRELVSLKVEDAILFAMAQQRHPNSKRPNFPDELKLPTDGMTEAYELSQEETEDVRFKQAWLTYFWRRAKNHGLESDMAEERLMFLINQTDRSPTSQDAVAVERGLVELRKLGIESRLWDESRRLMQDSSN</sequence>
<dbReference type="InterPro" id="IPR040321">
    <property type="entry name" value="SCD2-like"/>
</dbReference>
<dbReference type="PANTHER" id="PTHR31762">
    <property type="entry name" value="FAS-BINDING FACTOR-LIKE PROTEIN"/>
    <property type="match status" value="1"/>
</dbReference>
<reference evidence="3 4" key="1">
    <citation type="journal article" date="2023" name="Hortic Res">
        <title>Pangenome of water caltrop reveals structural variations and asymmetric subgenome divergence after allopolyploidization.</title>
        <authorList>
            <person name="Zhang X."/>
            <person name="Chen Y."/>
            <person name="Wang L."/>
            <person name="Yuan Y."/>
            <person name="Fang M."/>
            <person name="Shi L."/>
            <person name="Lu R."/>
            <person name="Comes H.P."/>
            <person name="Ma Y."/>
            <person name="Chen Y."/>
            <person name="Huang G."/>
            <person name="Zhou Y."/>
            <person name="Zheng Z."/>
            <person name="Qiu Y."/>
        </authorList>
    </citation>
    <scope>NUCLEOTIDE SEQUENCE [LARGE SCALE GENOMIC DNA]</scope>
    <source>
        <strain evidence="3">F231</strain>
    </source>
</reference>
<dbReference type="PANTHER" id="PTHR31762:SF10">
    <property type="entry name" value="FAS-BINDING FACTOR-LIKE PROTEIN"/>
    <property type="match status" value="1"/>
</dbReference>
<evidence type="ECO:0000256" key="2">
    <source>
        <dbReference type="SAM" id="MobiDB-lite"/>
    </source>
</evidence>
<evidence type="ECO:0000313" key="4">
    <source>
        <dbReference type="Proteomes" id="UP001346149"/>
    </source>
</evidence>
<accession>A0AAN7RCZ9</accession>
<name>A0AAN7RCZ9_TRANT</name>
<gene>
    <name evidence="3" type="ORF">SAY86_030733</name>
</gene>
<evidence type="ECO:0000313" key="3">
    <source>
        <dbReference type="EMBL" id="KAK4798407.1"/>
    </source>
</evidence>
<feature type="compositionally biased region" description="Acidic residues" evidence="2">
    <location>
        <begin position="63"/>
        <end position="72"/>
    </location>
</feature>
<feature type="compositionally biased region" description="Low complexity" evidence="2">
    <location>
        <begin position="15"/>
        <end position="30"/>
    </location>
</feature>
<organism evidence="3 4">
    <name type="scientific">Trapa natans</name>
    <name type="common">Water chestnut</name>
    <dbReference type="NCBI Taxonomy" id="22666"/>
    <lineage>
        <taxon>Eukaryota</taxon>
        <taxon>Viridiplantae</taxon>
        <taxon>Streptophyta</taxon>
        <taxon>Embryophyta</taxon>
        <taxon>Tracheophyta</taxon>
        <taxon>Spermatophyta</taxon>
        <taxon>Magnoliopsida</taxon>
        <taxon>eudicotyledons</taxon>
        <taxon>Gunneridae</taxon>
        <taxon>Pentapetalae</taxon>
        <taxon>rosids</taxon>
        <taxon>malvids</taxon>
        <taxon>Myrtales</taxon>
        <taxon>Lythraceae</taxon>
        <taxon>Trapa</taxon>
    </lineage>
</organism>
<dbReference type="GO" id="GO:0000911">
    <property type="term" value="P:cytokinesis by cell plate formation"/>
    <property type="evidence" value="ECO:0007669"/>
    <property type="project" value="InterPro"/>
</dbReference>
<protein>
    <recommendedName>
        <fullName evidence="5">Coiled-coil domain-containing protein SCD2-like</fullName>
    </recommendedName>
</protein>
<feature type="compositionally biased region" description="Polar residues" evidence="2">
    <location>
        <begin position="190"/>
        <end position="201"/>
    </location>
</feature>
<feature type="compositionally biased region" description="Polar residues" evidence="2">
    <location>
        <begin position="173"/>
        <end position="184"/>
    </location>
</feature>